<evidence type="ECO:0000313" key="19">
    <source>
        <dbReference type="Proteomes" id="UP000460718"/>
    </source>
</evidence>
<reference evidence="13 14" key="1">
    <citation type="submission" date="2018-08" db="EMBL/GenBank/DDBJ databases">
        <title>Genomic investigation of the strawberry pathogen Phytophthora fragariae indicates pathogenicity is determined by transcriptional variation in three key races.</title>
        <authorList>
            <person name="Adams T.M."/>
            <person name="Armitage A.D."/>
            <person name="Sobczyk M.K."/>
            <person name="Bates H.J."/>
            <person name="Dunwell J.M."/>
            <person name="Nellist C.F."/>
            <person name="Harrison R.J."/>
        </authorList>
    </citation>
    <scope>NUCLEOTIDE SEQUENCE [LARGE SCALE GENOMIC DNA]</scope>
    <source>
        <strain evidence="12 15">A4</strain>
        <strain evidence="11 16">BC-1</strain>
        <strain evidence="10 14">NOV-27</strain>
        <strain evidence="9 17">NOV-5</strain>
        <strain evidence="8 18">NOV-71</strain>
        <strain evidence="6 13">NOV-9</strain>
        <strain evidence="7 19">SCRP245</strain>
    </source>
</reference>
<evidence type="ECO:0000313" key="15">
    <source>
        <dbReference type="Proteomes" id="UP000437068"/>
    </source>
</evidence>
<feature type="chain" id="PRO_5034169719" description="RxLR effector protein" evidence="5">
    <location>
        <begin position="20"/>
        <end position="118"/>
    </location>
</feature>
<comment type="subcellular location">
    <subcellularLocation>
        <location evidence="1 5">Secreted</location>
    </subcellularLocation>
</comment>
<dbReference type="Proteomes" id="UP000437068">
    <property type="component" value="Unassembled WGS sequence"/>
</dbReference>
<dbReference type="AlphaFoldDB" id="A0A6A3Q9A6"/>
<evidence type="ECO:0000313" key="13">
    <source>
        <dbReference type="Proteomes" id="UP000429523"/>
    </source>
</evidence>
<evidence type="ECO:0000256" key="4">
    <source>
        <dbReference type="ARBA" id="ARBA00022729"/>
    </source>
</evidence>
<name>A0A6A3Q9A6_9STRA</name>
<organism evidence="9 17">
    <name type="scientific">Phytophthora fragariae</name>
    <dbReference type="NCBI Taxonomy" id="53985"/>
    <lineage>
        <taxon>Eukaryota</taxon>
        <taxon>Sar</taxon>
        <taxon>Stramenopiles</taxon>
        <taxon>Oomycota</taxon>
        <taxon>Peronosporomycetes</taxon>
        <taxon>Peronosporales</taxon>
        <taxon>Peronosporaceae</taxon>
        <taxon>Phytophthora</taxon>
    </lineage>
</organism>
<dbReference type="EMBL" id="QXGD01005132">
    <property type="protein sequence ID" value="KAE9167312.1"/>
    <property type="molecule type" value="Genomic_DNA"/>
</dbReference>
<keyword evidence="14" id="KW-1185">Reference proteome</keyword>
<evidence type="ECO:0000313" key="11">
    <source>
        <dbReference type="EMBL" id="KAE9167312.1"/>
    </source>
</evidence>
<sequence>MRLCAVLFVMAAVTSNAIAMGMKNTNLPALLQTDQLNDVDRQLRGAKRIVKTSEEDEEERTFNLKTLDDIMNNKTKRTAAFDAWIDTLRLTDRQLDQALATVGDPKYSRILHAYQTYL</sequence>
<proteinExistence type="inferred from homology"/>
<evidence type="ECO:0000313" key="12">
    <source>
        <dbReference type="EMBL" id="KAE9266739.1"/>
    </source>
</evidence>
<comment type="similarity">
    <text evidence="2 5">Belongs to the RxLR effector family.</text>
</comment>
<evidence type="ECO:0000313" key="6">
    <source>
        <dbReference type="EMBL" id="KAE8918856.1"/>
    </source>
</evidence>
<dbReference type="EMBL" id="QXGE01005734">
    <property type="protein sequence ID" value="KAE9266739.1"/>
    <property type="molecule type" value="Genomic_DNA"/>
</dbReference>
<protein>
    <recommendedName>
        <fullName evidence="5">RxLR effector protein</fullName>
    </recommendedName>
</protein>
<evidence type="ECO:0000313" key="8">
    <source>
        <dbReference type="EMBL" id="KAE9062117.1"/>
    </source>
</evidence>
<dbReference type="Proteomes" id="UP000429523">
    <property type="component" value="Unassembled WGS sequence"/>
</dbReference>
<evidence type="ECO:0000313" key="10">
    <source>
        <dbReference type="EMBL" id="KAE9163804.1"/>
    </source>
</evidence>
<dbReference type="Pfam" id="PF16810">
    <property type="entry name" value="RXLR"/>
    <property type="match status" value="1"/>
</dbReference>
<dbReference type="GO" id="GO:0005576">
    <property type="term" value="C:extracellular region"/>
    <property type="evidence" value="ECO:0007669"/>
    <property type="project" value="UniProtKB-SubCell"/>
</dbReference>
<gene>
    <name evidence="12" type="ORF">PF001_g30351</name>
    <name evidence="11" type="ORF">PF002_g30907</name>
    <name evidence="10" type="ORF">PF005_g30290</name>
    <name evidence="9" type="ORF">PF006_g29099</name>
    <name evidence="8" type="ORF">PF007_g30029</name>
    <name evidence="6" type="ORF">PF009_g30832</name>
    <name evidence="7" type="ORF">PF011_g29318</name>
</gene>
<evidence type="ECO:0000313" key="18">
    <source>
        <dbReference type="Proteomes" id="UP000441208"/>
    </source>
</evidence>
<dbReference type="EMBL" id="QXFZ01005047">
    <property type="protein sequence ID" value="KAE9062117.1"/>
    <property type="molecule type" value="Genomic_DNA"/>
</dbReference>
<evidence type="ECO:0000313" key="17">
    <source>
        <dbReference type="Proteomes" id="UP000440732"/>
    </source>
</evidence>
<dbReference type="EMBL" id="QXFW01005260">
    <property type="protein sequence ID" value="KAE8962617.1"/>
    <property type="molecule type" value="Genomic_DNA"/>
</dbReference>
<comment type="function">
    <text evidence="5">Effector that suppresses plant defense responses during pathogen infection.</text>
</comment>
<dbReference type="EMBL" id="QXGA01004676">
    <property type="protein sequence ID" value="KAE9071661.1"/>
    <property type="molecule type" value="Genomic_DNA"/>
</dbReference>
<dbReference type="Gene3D" id="1.10.10.2460">
    <property type="match status" value="1"/>
</dbReference>
<evidence type="ECO:0000313" key="16">
    <source>
        <dbReference type="Proteomes" id="UP000440367"/>
    </source>
</evidence>
<evidence type="ECO:0000256" key="1">
    <source>
        <dbReference type="ARBA" id="ARBA00004613"/>
    </source>
</evidence>
<keyword evidence="3 5" id="KW-0964">Secreted</keyword>
<dbReference type="EMBL" id="QXGB01005178">
    <property type="protein sequence ID" value="KAE9163804.1"/>
    <property type="molecule type" value="Genomic_DNA"/>
</dbReference>
<keyword evidence="4 5" id="KW-0732">Signal</keyword>
<evidence type="ECO:0000313" key="14">
    <source>
        <dbReference type="Proteomes" id="UP000433483"/>
    </source>
</evidence>
<dbReference type="OrthoDB" id="10370569at2759"/>
<dbReference type="EMBL" id="QXGF01005224">
    <property type="protein sequence ID" value="KAE8918856.1"/>
    <property type="molecule type" value="Genomic_DNA"/>
</dbReference>
<feature type="signal peptide" evidence="5">
    <location>
        <begin position="1"/>
        <end position="19"/>
    </location>
</feature>
<accession>A0A6A3Q9A6</accession>
<evidence type="ECO:0000313" key="9">
    <source>
        <dbReference type="EMBL" id="KAE9071661.1"/>
    </source>
</evidence>
<dbReference type="Proteomes" id="UP000441208">
    <property type="component" value="Unassembled WGS sequence"/>
</dbReference>
<dbReference type="Proteomes" id="UP000460718">
    <property type="component" value="Unassembled WGS sequence"/>
</dbReference>
<evidence type="ECO:0000256" key="5">
    <source>
        <dbReference type="RuleBase" id="RU367124"/>
    </source>
</evidence>
<dbReference type="Proteomes" id="UP000433483">
    <property type="component" value="Unassembled WGS sequence"/>
</dbReference>
<evidence type="ECO:0000256" key="2">
    <source>
        <dbReference type="ARBA" id="ARBA00010400"/>
    </source>
</evidence>
<dbReference type="InterPro" id="IPR031825">
    <property type="entry name" value="RXLR"/>
</dbReference>
<evidence type="ECO:0000313" key="7">
    <source>
        <dbReference type="EMBL" id="KAE8962617.1"/>
    </source>
</evidence>
<dbReference type="Proteomes" id="UP000440367">
    <property type="component" value="Unassembled WGS sequence"/>
</dbReference>
<comment type="caution">
    <text evidence="9">The sequence shown here is derived from an EMBL/GenBank/DDBJ whole genome shotgun (WGS) entry which is preliminary data.</text>
</comment>
<evidence type="ECO:0000256" key="3">
    <source>
        <dbReference type="ARBA" id="ARBA00022525"/>
    </source>
</evidence>
<dbReference type="Proteomes" id="UP000440732">
    <property type="component" value="Unassembled WGS sequence"/>
</dbReference>